<proteinExistence type="predicted"/>
<reference evidence="1 2" key="1">
    <citation type="submission" date="2019-05" db="EMBL/GenBank/DDBJ databases">
        <title>Another draft genome of Portunus trituberculatus and its Hox gene families provides insights of decapod evolution.</title>
        <authorList>
            <person name="Jeong J.-H."/>
            <person name="Song I."/>
            <person name="Kim S."/>
            <person name="Choi T."/>
            <person name="Kim D."/>
            <person name="Ryu S."/>
            <person name="Kim W."/>
        </authorList>
    </citation>
    <scope>NUCLEOTIDE SEQUENCE [LARGE SCALE GENOMIC DNA]</scope>
    <source>
        <tissue evidence="1">Muscle</tissue>
    </source>
</reference>
<comment type="caution">
    <text evidence="1">The sequence shown here is derived from an EMBL/GenBank/DDBJ whole genome shotgun (WGS) entry which is preliminary data.</text>
</comment>
<evidence type="ECO:0000313" key="2">
    <source>
        <dbReference type="Proteomes" id="UP000324222"/>
    </source>
</evidence>
<organism evidence="1 2">
    <name type="scientific">Portunus trituberculatus</name>
    <name type="common">Swimming crab</name>
    <name type="synonym">Neptunus trituberculatus</name>
    <dbReference type="NCBI Taxonomy" id="210409"/>
    <lineage>
        <taxon>Eukaryota</taxon>
        <taxon>Metazoa</taxon>
        <taxon>Ecdysozoa</taxon>
        <taxon>Arthropoda</taxon>
        <taxon>Crustacea</taxon>
        <taxon>Multicrustacea</taxon>
        <taxon>Malacostraca</taxon>
        <taxon>Eumalacostraca</taxon>
        <taxon>Eucarida</taxon>
        <taxon>Decapoda</taxon>
        <taxon>Pleocyemata</taxon>
        <taxon>Brachyura</taxon>
        <taxon>Eubrachyura</taxon>
        <taxon>Portunoidea</taxon>
        <taxon>Portunidae</taxon>
        <taxon>Portuninae</taxon>
        <taxon>Portunus</taxon>
    </lineage>
</organism>
<evidence type="ECO:0000313" key="1">
    <source>
        <dbReference type="EMBL" id="MPC61648.1"/>
    </source>
</evidence>
<accession>A0A5B7GXR0</accession>
<dbReference type="OrthoDB" id="5984008at2759"/>
<sequence>MGPHGMMRRAGCVVVTCCWAVAVVVIVYPTYTAAEMIKTPTTLSMFTRRLSALREENEVVAVKKQMSTLAAVSVKMMQDVEGVAVIKVAAETVCSIVRIRKRL</sequence>
<name>A0A5B7GXR0_PORTR</name>
<keyword evidence="2" id="KW-1185">Reference proteome</keyword>
<dbReference type="AlphaFoldDB" id="A0A5B7GXR0"/>
<dbReference type="EMBL" id="VSRR010018744">
    <property type="protein sequence ID" value="MPC61648.1"/>
    <property type="molecule type" value="Genomic_DNA"/>
</dbReference>
<dbReference type="Proteomes" id="UP000324222">
    <property type="component" value="Unassembled WGS sequence"/>
</dbReference>
<protein>
    <submittedName>
        <fullName evidence="1">Uncharacterized protein</fullName>
    </submittedName>
</protein>
<gene>
    <name evidence="1" type="ORF">E2C01_055722</name>
</gene>